<protein>
    <submittedName>
        <fullName evidence="1">Uncharacterized protein</fullName>
    </submittedName>
</protein>
<accession>A0ABQ1I915</accession>
<dbReference type="EMBL" id="BMDY01000053">
    <property type="protein sequence ID" value="GGB22093.1"/>
    <property type="molecule type" value="Genomic_DNA"/>
</dbReference>
<organism evidence="1 2">
    <name type="scientific">Agarivorans gilvus</name>
    <dbReference type="NCBI Taxonomy" id="680279"/>
    <lineage>
        <taxon>Bacteria</taxon>
        <taxon>Pseudomonadati</taxon>
        <taxon>Pseudomonadota</taxon>
        <taxon>Gammaproteobacteria</taxon>
        <taxon>Alteromonadales</taxon>
        <taxon>Alteromonadaceae</taxon>
        <taxon>Agarivorans</taxon>
    </lineage>
</organism>
<name>A0ABQ1I915_9ALTE</name>
<sequence>MRSEVVEDELIGKIDSYFKEAVRDFVVTDSSDMPILQLNIEMSLYNYFVVRATIEKGMMFFSIVQSGFLFKLFKLELTEKNLELVPKMLDEEVRLRIPDKYLSAKNW</sequence>
<dbReference type="RefSeq" id="WP_055733290.1">
    <property type="nucleotide sequence ID" value="NZ_BMDY01000053.1"/>
</dbReference>
<dbReference type="Proteomes" id="UP000651977">
    <property type="component" value="Unassembled WGS sequence"/>
</dbReference>
<evidence type="ECO:0000313" key="1">
    <source>
        <dbReference type="EMBL" id="GGB22093.1"/>
    </source>
</evidence>
<reference evidence="2" key="1">
    <citation type="journal article" date="2019" name="Int. J. Syst. Evol. Microbiol.">
        <title>The Global Catalogue of Microorganisms (GCM) 10K type strain sequencing project: providing services to taxonomists for standard genome sequencing and annotation.</title>
        <authorList>
            <consortium name="The Broad Institute Genomics Platform"/>
            <consortium name="The Broad Institute Genome Sequencing Center for Infectious Disease"/>
            <person name="Wu L."/>
            <person name="Ma J."/>
        </authorList>
    </citation>
    <scope>NUCLEOTIDE SEQUENCE [LARGE SCALE GENOMIC DNA]</scope>
    <source>
        <strain evidence="2">CGMCC 1.10131</strain>
    </source>
</reference>
<gene>
    <name evidence="1" type="ORF">GCM10007414_39360</name>
</gene>
<proteinExistence type="predicted"/>
<keyword evidence="2" id="KW-1185">Reference proteome</keyword>
<comment type="caution">
    <text evidence="1">The sequence shown here is derived from an EMBL/GenBank/DDBJ whole genome shotgun (WGS) entry which is preliminary data.</text>
</comment>
<evidence type="ECO:0000313" key="2">
    <source>
        <dbReference type="Proteomes" id="UP000651977"/>
    </source>
</evidence>